<gene>
    <name evidence="1" type="ORF">Phou_086880</name>
</gene>
<proteinExistence type="predicted"/>
<dbReference type="AlphaFoldDB" id="A0A6V8KPG6"/>
<evidence type="ECO:0000313" key="1">
    <source>
        <dbReference type="EMBL" id="GFJ84508.1"/>
    </source>
</evidence>
<reference evidence="1 2" key="1">
    <citation type="submission" date="2020-03" db="EMBL/GenBank/DDBJ databases">
        <title>Whole genome shotgun sequence of Phytohabitans houttuyneae NBRC 108639.</title>
        <authorList>
            <person name="Komaki H."/>
            <person name="Tamura T."/>
        </authorList>
    </citation>
    <scope>NUCLEOTIDE SEQUENCE [LARGE SCALE GENOMIC DNA]</scope>
    <source>
        <strain evidence="1 2">NBRC 108639</strain>
    </source>
</reference>
<dbReference type="Proteomes" id="UP000482800">
    <property type="component" value="Unassembled WGS sequence"/>
</dbReference>
<comment type="caution">
    <text evidence="1">The sequence shown here is derived from an EMBL/GenBank/DDBJ whole genome shotgun (WGS) entry which is preliminary data.</text>
</comment>
<dbReference type="EMBL" id="BLPF01000003">
    <property type="protein sequence ID" value="GFJ84508.1"/>
    <property type="molecule type" value="Genomic_DNA"/>
</dbReference>
<reference evidence="1 2" key="2">
    <citation type="submission" date="2020-03" db="EMBL/GenBank/DDBJ databases">
        <authorList>
            <person name="Ichikawa N."/>
            <person name="Kimura A."/>
            <person name="Kitahashi Y."/>
            <person name="Uohara A."/>
        </authorList>
    </citation>
    <scope>NUCLEOTIDE SEQUENCE [LARGE SCALE GENOMIC DNA]</scope>
    <source>
        <strain evidence="1 2">NBRC 108639</strain>
    </source>
</reference>
<keyword evidence="2" id="KW-1185">Reference proteome</keyword>
<sequence>MRAGCHRGAPSDVPGASAAALCPGPAGDTVVGLFAGQAGADAAYDRAVRESGATAGEGDCGTGARGEHRYPDTGPARGRVLCFERDGTATLLWIDGQAAILSRAESSTQDLPELRAAWRAWTGSPAFPTAEEADLVGLVGLADCRRAGFADLDDFAGATAGVACRPRGTGASAVSYYRFPSLDALRGAMDARVAATGAKPGVNCDEGEAPEFLGTRRFDLRSAEIGVLSCHPGPQSTLVMEWSVEALLVAGRGVGTDAKALAGWWRGSSDPPTARVVEAVNAASQPPFPSERERALLAHIPERSRQNCLRPSAEQVRNNVGEAPVVAVVCGPTAGARIVFYYQFRDVASMRQSYGSGTTNGEDCTSLPDGFQGESAYRRGGMTGRLECAQAQNGTLYLVWTTDQLAIQAFAFQGDDPFAMIDWWRHEAGPLPPR</sequence>
<name>A0A6V8KPG6_9ACTN</name>
<accession>A0A6V8KPG6</accession>
<evidence type="ECO:0000313" key="2">
    <source>
        <dbReference type="Proteomes" id="UP000482800"/>
    </source>
</evidence>
<protein>
    <submittedName>
        <fullName evidence="1">Uncharacterized protein</fullName>
    </submittedName>
</protein>
<organism evidence="1 2">
    <name type="scientific">Phytohabitans houttuyneae</name>
    <dbReference type="NCBI Taxonomy" id="1076126"/>
    <lineage>
        <taxon>Bacteria</taxon>
        <taxon>Bacillati</taxon>
        <taxon>Actinomycetota</taxon>
        <taxon>Actinomycetes</taxon>
        <taxon>Micromonosporales</taxon>
        <taxon>Micromonosporaceae</taxon>
    </lineage>
</organism>